<evidence type="ECO:0000313" key="2">
    <source>
        <dbReference type="EMBL" id="CAB4745644.1"/>
    </source>
</evidence>
<dbReference type="EMBL" id="CAEZYY010000006">
    <property type="protein sequence ID" value="CAB4745644.1"/>
    <property type="molecule type" value="Genomic_DNA"/>
</dbReference>
<reference evidence="4" key="1">
    <citation type="submission" date="2020-05" db="EMBL/GenBank/DDBJ databases">
        <authorList>
            <person name="Chiriac C."/>
            <person name="Salcher M."/>
            <person name="Ghai R."/>
            <person name="Kavagutti S V."/>
        </authorList>
    </citation>
    <scope>NUCLEOTIDE SEQUENCE</scope>
</reference>
<evidence type="ECO:0000313" key="5">
    <source>
        <dbReference type="EMBL" id="CAB5067771.1"/>
    </source>
</evidence>
<accession>A0A6J7EH19</accession>
<sequence>MMGLSERQHAILEFERTWWTMDGEKDLLVRRRFACAPDTYYEELNQVLEDPAALEADPLVVRRLMRLRDRRLRARVDGSGTEAHAK</sequence>
<proteinExistence type="predicted"/>
<dbReference type="EMBL" id="CAEZXX010000057">
    <property type="protein sequence ID" value="CAB4708332.1"/>
    <property type="molecule type" value="Genomic_DNA"/>
</dbReference>
<gene>
    <name evidence="1" type="ORF">UFOPK2602_00994</name>
    <name evidence="2" type="ORF">UFOPK2806_00684</name>
    <name evidence="3" type="ORF">UFOPK3001_01218</name>
    <name evidence="4" type="ORF">UFOPK3417_01482</name>
    <name evidence="5" type="ORF">UFOPK4306_02172</name>
</gene>
<dbReference type="AlphaFoldDB" id="A0A6J7EH19"/>
<dbReference type="EMBL" id="CAFAAJ010000069">
    <property type="protein sequence ID" value="CAB4805453.1"/>
    <property type="molecule type" value="Genomic_DNA"/>
</dbReference>
<dbReference type="EMBL" id="CAFBQP010000112">
    <property type="protein sequence ID" value="CAB5067771.1"/>
    <property type="molecule type" value="Genomic_DNA"/>
</dbReference>
<evidence type="ECO:0000313" key="1">
    <source>
        <dbReference type="EMBL" id="CAB4708332.1"/>
    </source>
</evidence>
<name>A0A6J7EH19_9ZZZZ</name>
<evidence type="ECO:0000313" key="4">
    <source>
        <dbReference type="EMBL" id="CAB4882266.1"/>
    </source>
</evidence>
<protein>
    <submittedName>
        <fullName evidence="4">Unannotated protein</fullName>
    </submittedName>
</protein>
<organism evidence="4">
    <name type="scientific">freshwater metagenome</name>
    <dbReference type="NCBI Taxonomy" id="449393"/>
    <lineage>
        <taxon>unclassified sequences</taxon>
        <taxon>metagenomes</taxon>
        <taxon>ecological metagenomes</taxon>
    </lineage>
</organism>
<evidence type="ECO:0000313" key="3">
    <source>
        <dbReference type="EMBL" id="CAB4805453.1"/>
    </source>
</evidence>
<dbReference type="Pfam" id="PF11662">
    <property type="entry name" value="DUF3263"/>
    <property type="match status" value="1"/>
</dbReference>
<dbReference type="InterPro" id="IPR021678">
    <property type="entry name" value="DUF3263"/>
</dbReference>
<dbReference type="EMBL" id="CAFBLR010000165">
    <property type="protein sequence ID" value="CAB4882266.1"/>
    <property type="molecule type" value="Genomic_DNA"/>
</dbReference>